<reference evidence="2 3" key="1">
    <citation type="journal article" date="2011" name="J. Bacteriol.">
        <title>Complete genome sequence of Burkholderia gladioli BSR3.</title>
        <authorList>
            <person name="Seo Y.S."/>
            <person name="Lim J."/>
            <person name="Choi B.S."/>
            <person name="Kim H."/>
            <person name="Goo E."/>
            <person name="Lee B."/>
            <person name="Lim J.S."/>
            <person name="Choi I.Y."/>
            <person name="Moon J.S."/>
            <person name="Kim J."/>
            <person name="Hwang I."/>
        </authorList>
    </citation>
    <scope>NUCLEOTIDE SEQUENCE [LARGE SCALE GENOMIC DNA]</scope>
    <source>
        <strain evidence="2 3">BSR3</strain>
        <plasmid evidence="2">bgla_2p</plasmid>
    </source>
</reference>
<evidence type="ECO:0000313" key="3">
    <source>
        <dbReference type="Proteomes" id="UP000008316"/>
    </source>
</evidence>
<gene>
    <name evidence="2" type="ordered locus">bgla_2p0160</name>
</gene>
<organism evidence="2 3">
    <name type="scientific">Burkholderia gladioli (strain BSR3)</name>
    <dbReference type="NCBI Taxonomy" id="999541"/>
    <lineage>
        <taxon>Bacteria</taxon>
        <taxon>Pseudomonadati</taxon>
        <taxon>Pseudomonadota</taxon>
        <taxon>Betaproteobacteria</taxon>
        <taxon>Burkholderiales</taxon>
        <taxon>Burkholderiaceae</taxon>
        <taxon>Burkholderia</taxon>
    </lineage>
</organism>
<name>F2LS59_BURGS</name>
<keyword evidence="3" id="KW-1185">Reference proteome</keyword>
<keyword evidence="1" id="KW-0472">Membrane</keyword>
<dbReference type="KEGG" id="bgd:bgla_2p0160"/>
<accession>F2LS59</accession>
<sequence>MDYVFDIFVAAFSALFFSIFTAFIASRTRRPIYRKAIWAYLGTLLAAGSGVTMMRLSLDYLAMGAFIAALSGIFLEVAIAVLLRHLVMIDAPYGSYDTTFGARNGPLDDIRNSANPIHYGPNDPLRNW</sequence>
<feature type="transmembrane region" description="Helical" evidence="1">
    <location>
        <begin position="37"/>
        <end position="54"/>
    </location>
</feature>
<keyword evidence="1" id="KW-1133">Transmembrane helix</keyword>
<dbReference type="EMBL" id="CP002602">
    <property type="protein sequence ID" value="AEA65614.1"/>
    <property type="molecule type" value="Genomic_DNA"/>
</dbReference>
<proteinExistence type="predicted"/>
<dbReference type="HOGENOM" id="CLU_1955458_0_0_4"/>
<keyword evidence="1" id="KW-0812">Transmembrane</keyword>
<keyword evidence="2" id="KW-0614">Plasmid</keyword>
<feature type="transmembrane region" description="Helical" evidence="1">
    <location>
        <begin position="6"/>
        <end position="25"/>
    </location>
</feature>
<evidence type="ECO:0000313" key="2">
    <source>
        <dbReference type="EMBL" id="AEA65614.1"/>
    </source>
</evidence>
<protein>
    <submittedName>
        <fullName evidence="2">Uncharacterized protein</fullName>
    </submittedName>
</protein>
<dbReference type="RefSeq" id="WP_013691749.1">
    <property type="nucleotide sequence ID" value="NC_015377.1"/>
</dbReference>
<dbReference type="AlphaFoldDB" id="F2LS59"/>
<geneLocation type="plasmid" evidence="2 3">
    <name>bgla_2p</name>
</geneLocation>
<evidence type="ECO:0000256" key="1">
    <source>
        <dbReference type="SAM" id="Phobius"/>
    </source>
</evidence>
<feature type="transmembrane region" description="Helical" evidence="1">
    <location>
        <begin position="60"/>
        <end position="83"/>
    </location>
</feature>
<dbReference type="Proteomes" id="UP000008316">
    <property type="component" value="Plasmid bgla_2p"/>
</dbReference>